<proteinExistence type="predicted"/>
<reference evidence="1 2" key="1">
    <citation type="submission" date="2020-04" db="EMBL/GenBank/DDBJ databases">
        <authorList>
            <person name="Laetsch R D."/>
            <person name="Stevens L."/>
            <person name="Kumar S."/>
            <person name="Blaxter L. M."/>
        </authorList>
    </citation>
    <scope>NUCLEOTIDE SEQUENCE [LARGE SCALE GENOMIC DNA]</scope>
</reference>
<evidence type="ECO:0000313" key="1">
    <source>
        <dbReference type="EMBL" id="CAB3396623.1"/>
    </source>
</evidence>
<name>A0A8S1DZ46_9PELO</name>
<comment type="caution">
    <text evidence="1">The sequence shown here is derived from an EMBL/GenBank/DDBJ whole genome shotgun (WGS) entry which is preliminary data.</text>
</comment>
<dbReference type="AlphaFoldDB" id="A0A8S1DZ46"/>
<dbReference type="Proteomes" id="UP000494206">
    <property type="component" value="Unassembled WGS sequence"/>
</dbReference>
<dbReference type="EMBL" id="CADEPM010000001">
    <property type="protein sequence ID" value="CAB3396623.1"/>
    <property type="molecule type" value="Genomic_DNA"/>
</dbReference>
<organism evidence="1 2">
    <name type="scientific">Caenorhabditis bovis</name>
    <dbReference type="NCBI Taxonomy" id="2654633"/>
    <lineage>
        <taxon>Eukaryota</taxon>
        <taxon>Metazoa</taxon>
        <taxon>Ecdysozoa</taxon>
        <taxon>Nematoda</taxon>
        <taxon>Chromadorea</taxon>
        <taxon>Rhabditida</taxon>
        <taxon>Rhabditina</taxon>
        <taxon>Rhabditomorpha</taxon>
        <taxon>Rhabditoidea</taxon>
        <taxon>Rhabditidae</taxon>
        <taxon>Peloderinae</taxon>
        <taxon>Caenorhabditis</taxon>
    </lineage>
</organism>
<sequence>MEPLLLPWNADIPSFSEDVIEKVEALIQLWTFAIYFQHKPKSMQQILTENNYPESVISGFFNVYLGEKLVDVIERISSHTSSGIPRVLNTEWLSQTIISRNGCPGSEPQITLTIETNQGQKQLQLSEKQIKKLYYATNDVQNSLDNLLKR</sequence>
<dbReference type="OrthoDB" id="5784801at2759"/>
<protein>
    <recommendedName>
        <fullName evidence="3">COMM domain-containing protein</fullName>
    </recommendedName>
</protein>
<keyword evidence="2" id="KW-1185">Reference proteome</keyword>
<gene>
    <name evidence="1" type="ORF">CBOVIS_LOCUS149</name>
</gene>
<accession>A0A8S1DZ46</accession>
<evidence type="ECO:0008006" key="3">
    <source>
        <dbReference type="Google" id="ProtNLM"/>
    </source>
</evidence>
<evidence type="ECO:0000313" key="2">
    <source>
        <dbReference type="Proteomes" id="UP000494206"/>
    </source>
</evidence>